<gene>
    <name evidence="5" type="primary">rebM_2</name>
    <name evidence="5" type="ORF">ROA7745_02976</name>
</gene>
<name>A0A1X7BUF5_9RHOB</name>
<dbReference type="CDD" id="cd02440">
    <property type="entry name" value="AdoMet_MTases"/>
    <property type="match status" value="1"/>
</dbReference>
<dbReference type="OrthoDB" id="8153637at2"/>
<dbReference type="Gene3D" id="3.40.50.150">
    <property type="entry name" value="Vaccinia Virus protein VP39"/>
    <property type="match status" value="1"/>
</dbReference>
<evidence type="ECO:0000256" key="2">
    <source>
        <dbReference type="ARBA" id="ARBA00022679"/>
    </source>
</evidence>
<dbReference type="GO" id="GO:0032259">
    <property type="term" value="P:methylation"/>
    <property type="evidence" value="ECO:0007669"/>
    <property type="project" value="UniProtKB-KW"/>
</dbReference>
<dbReference type="EC" id="2.1.1.164" evidence="5"/>
<dbReference type="EMBL" id="FWXB01000011">
    <property type="protein sequence ID" value="SMC13140.1"/>
    <property type="molecule type" value="Genomic_DNA"/>
</dbReference>
<feature type="domain" description="Methyltransferase" evidence="4">
    <location>
        <begin position="41"/>
        <end position="153"/>
    </location>
</feature>
<sequence>MNDDMSGASEYIHGNSPEEQHRLSLLNDILNESCLKELNLQSAEKVLDVGCGLGQFTRLIARTMGRDGQVVGVERERDQILQAQRLADSSGEPELVEFRQGDALDLPLSDAEWGTFDIAHARFLLEHVPRPALVIEHMVSSVRPGGRVFVIDDDHGDFRPWPEPQGFQALWHAYVRSYEMLGNDPYVGRRLVSLLREGGLTSIRNSCVFFGGCAGNERFQAIADNLIGALAGAKQAILSGELLDEEVFQVGLDGLEQWKADPSAALWYSACCAEGIVPT</sequence>
<organism evidence="5 6">
    <name type="scientific">Roseovarius aestuarii</name>
    <dbReference type="NCBI Taxonomy" id="475083"/>
    <lineage>
        <taxon>Bacteria</taxon>
        <taxon>Pseudomonadati</taxon>
        <taxon>Pseudomonadota</taxon>
        <taxon>Alphaproteobacteria</taxon>
        <taxon>Rhodobacterales</taxon>
        <taxon>Roseobacteraceae</taxon>
        <taxon>Roseovarius</taxon>
    </lineage>
</organism>
<evidence type="ECO:0000259" key="4">
    <source>
        <dbReference type="Pfam" id="PF13847"/>
    </source>
</evidence>
<dbReference type="GO" id="GO:0102082">
    <property type="term" value="F:demethylrebeccamycin--D-glucose O-methyltransferase activity"/>
    <property type="evidence" value="ECO:0007669"/>
    <property type="project" value="UniProtKB-EC"/>
</dbReference>
<dbReference type="PANTHER" id="PTHR43464:SF19">
    <property type="entry name" value="UBIQUINONE BIOSYNTHESIS O-METHYLTRANSFERASE, MITOCHONDRIAL"/>
    <property type="match status" value="1"/>
</dbReference>
<proteinExistence type="predicted"/>
<keyword evidence="6" id="KW-1185">Reference proteome</keyword>
<keyword evidence="3" id="KW-0949">S-adenosyl-L-methionine</keyword>
<dbReference type="InterPro" id="IPR029063">
    <property type="entry name" value="SAM-dependent_MTases_sf"/>
</dbReference>
<reference evidence="5 6" key="1">
    <citation type="submission" date="2017-03" db="EMBL/GenBank/DDBJ databases">
        <authorList>
            <person name="Afonso C.L."/>
            <person name="Miller P.J."/>
            <person name="Scott M.A."/>
            <person name="Spackman E."/>
            <person name="Goraichik I."/>
            <person name="Dimitrov K.M."/>
            <person name="Suarez D.L."/>
            <person name="Swayne D.E."/>
        </authorList>
    </citation>
    <scope>NUCLEOTIDE SEQUENCE [LARGE SCALE GENOMIC DNA]</scope>
    <source>
        <strain evidence="5 6">CECT 7745</strain>
    </source>
</reference>
<dbReference type="AlphaFoldDB" id="A0A1X7BUF5"/>
<protein>
    <submittedName>
        <fullName evidence="5">Demethylrebeccamycin-D-glucose O-methyltransferase</fullName>
        <ecNumber evidence="5">2.1.1.164</ecNumber>
    </submittedName>
</protein>
<evidence type="ECO:0000313" key="5">
    <source>
        <dbReference type="EMBL" id="SMC13140.1"/>
    </source>
</evidence>
<dbReference type="InterPro" id="IPR025714">
    <property type="entry name" value="Methyltranfer_dom"/>
</dbReference>
<dbReference type="Proteomes" id="UP000193224">
    <property type="component" value="Unassembled WGS sequence"/>
</dbReference>
<evidence type="ECO:0000313" key="6">
    <source>
        <dbReference type="Proteomes" id="UP000193224"/>
    </source>
</evidence>
<dbReference type="Pfam" id="PF13847">
    <property type="entry name" value="Methyltransf_31"/>
    <property type="match status" value="1"/>
</dbReference>
<accession>A0A1X7BUF5</accession>
<dbReference type="PANTHER" id="PTHR43464">
    <property type="entry name" value="METHYLTRANSFERASE"/>
    <property type="match status" value="1"/>
</dbReference>
<dbReference type="RefSeq" id="WP_085801074.1">
    <property type="nucleotide sequence ID" value="NZ_FWXB01000011.1"/>
</dbReference>
<keyword evidence="1 5" id="KW-0489">Methyltransferase</keyword>
<evidence type="ECO:0000256" key="1">
    <source>
        <dbReference type="ARBA" id="ARBA00022603"/>
    </source>
</evidence>
<keyword evidence="2 5" id="KW-0808">Transferase</keyword>
<evidence type="ECO:0000256" key="3">
    <source>
        <dbReference type="ARBA" id="ARBA00022691"/>
    </source>
</evidence>
<dbReference type="SUPFAM" id="SSF53335">
    <property type="entry name" value="S-adenosyl-L-methionine-dependent methyltransferases"/>
    <property type="match status" value="1"/>
</dbReference>